<organism evidence="2 3">
    <name type="scientific">Mesorhabditis spiculigera</name>
    <dbReference type="NCBI Taxonomy" id="96644"/>
    <lineage>
        <taxon>Eukaryota</taxon>
        <taxon>Metazoa</taxon>
        <taxon>Ecdysozoa</taxon>
        <taxon>Nematoda</taxon>
        <taxon>Chromadorea</taxon>
        <taxon>Rhabditida</taxon>
        <taxon>Rhabditina</taxon>
        <taxon>Rhabditomorpha</taxon>
        <taxon>Rhabditoidea</taxon>
        <taxon>Rhabditidae</taxon>
        <taxon>Mesorhabditinae</taxon>
        <taxon>Mesorhabditis</taxon>
    </lineage>
</organism>
<dbReference type="Proteomes" id="UP001177023">
    <property type="component" value="Unassembled WGS sequence"/>
</dbReference>
<evidence type="ECO:0000256" key="1">
    <source>
        <dbReference type="SAM" id="SignalP"/>
    </source>
</evidence>
<reference evidence="2" key="1">
    <citation type="submission" date="2023-06" db="EMBL/GenBank/DDBJ databases">
        <authorList>
            <person name="Delattre M."/>
        </authorList>
    </citation>
    <scope>NUCLEOTIDE SEQUENCE</scope>
    <source>
        <strain evidence="2">AF72</strain>
    </source>
</reference>
<evidence type="ECO:0000313" key="3">
    <source>
        <dbReference type="Proteomes" id="UP001177023"/>
    </source>
</evidence>
<feature type="chain" id="PRO_5041373637" evidence="1">
    <location>
        <begin position="25"/>
        <end position="90"/>
    </location>
</feature>
<keyword evidence="1" id="KW-0732">Signal</keyword>
<keyword evidence="3" id="KW-1185">Reference proteome</keyword>
<accession>A0AA36CLP6</accession>
<gene>
    <name evidence="2" type="ORF">MSPICULIGERA_LOCUS8772</name>
</gene>
<protein>
    <submittedName>
        <fullName evidence="2">Uncharacterized protein</fullName>
    </submittedName>
</protein>
<feature type="signal peptide" evidence="1">
    <location>
        <begin position="1"/>
        <end position="24"/>
    </location>
</feature>
<dbReference type="EMBL" id="CATQJA010002290">
    <property type="protein sequence ID" value="CAJ0570330.1"/>
    <property type="molecule type" value="Genomic_DNA"/>
</dbReference>
<proteinExistence type="predicted"/>
<evidence type="ECO:0000313" key="2">
    <source>
        <dbReference type="EMBL" id="CAJ0570330.1"/>
    </source>
</evidence>
<feature type="non-terminal residue" evidence="2">
    <location>
        <position position="90"/>
    </location>
</feature>
<sequence>MSSHERLNLLTLVFLLLLFSQSYGIRVGDTIGLGYIGNQDSRALPAGVDPDVYARVYHREVITDENGVSYDVTPYMSQVLWNRWKSYWKG</sequence>
<dbReference type="AlphaFoldDB" id="A0AA36CLP6"/>
<comment type="caution">
    <text evidence="2">The sequence shown here is derived from an EMBL/GenBank/DDBJ whole genome shotgun (WGS) entry which is preliminary data.</text>
</comment>
<name>A0AA36CLP6_9BILA</name>